<dbReference type="SFLD" id="SFLDG01082">
    <property type="entry name" value="B12-binding_domain_containing"/>
    <property type="match status" value="1"/>
</dbReference>
<dbReference type="InterPro" id="IPR058240">
    <property type="entry name" value="rSAM_sf"/>
</dbReference>
<dbReference type="InterPro" id="IPR013785">
    <property type="entry name" value="Aldolase_TIM"/>
</dbReference>
<keyword evidence="5" id="KW-0479">Metal-binding</keyword>
<dbReference type="PANTHER" id="PTHR43726">
    <property type="entry name" value="3-METHYLORNITHINE SYNTHASE"/>
    <property type="match status" value="1"/>
</dbReference>
<accession>A0A1F5S279</accession>
<dbReference type="PROSITE" id="PS51918">
    <property type="entry name" value="RADICAL_SAM"/>
    <property type="match status" value="1"/>
</dbReference>
<evidence type="ECO:0000256" key="1">
    <source>
        <dbReference type="ARBA" id="ARBA00001966"/>
    </source>
</evidence>
<dbReference type="InterPro" id="IPR034422">
    <property type="entry name" value="HydE/PylB-like"/>
</dbReference>
<dbReference type="InterPro" id="IPR007197">
    <property type="entry name" value="rSAM"/>
</dbReference>
<dbReference type="Proteomes" id="UP000177407">
    <property type="component" value="Unassembled WGS sequence"/>
</dbReference>
<evidence type="ECO:0000256" key="7">
    <source>
        <dbReference type="ARBA" id="ARBA00023014"/>
    </source>
</evidence>
<feature type="domain" description="Radical SAM core" evidence="9">
    <location>
        <begin position="125"/>
        <end position="350"/>
    </location>
</feature>
<dbReference type="SFLD" id="SFLDG01280">
    <property type="entry name" value="HydE/PylB-like"/>
    <property type="match status" value="1"/>
</dbReference>
<dbReference type="Gene3D" id="2.30.30.140">
    <property type="match status" value="1"/>
</dbReference>
<dbReference type="InterPro" id="IPR024021">
    <property type="entry name" value="FeFe-hyd_HydE_rSAM"/>
</dbReference>
<dbReference type="InterPro" id="IPR010722">
    <property type="entry name" value="BATS_dom"/>
</dbReference>
<dbReference type="SFLD" id="SFLDG01060">
    <property type="entry name" value="BATS_domain_containing"/>
    <property type="match status" value="1"/>
</dbReference>
<dbReference type="SMART" id="SM00876">
    <property type="entry name" value="BATS"/>
    <property type="match status" value="1"/>
</dbReference>
<dbReference type="InterPro" id="IPR006638">
    <property type="entry name" value="Elp3/MiaA/NifB-like_rSAM"/>
</dbReference>
<dbReference type="GO" id="GO:0042364">
    <property type="term" value="P:water-soluble vitamin biosynthetic process"/>
    <property type="evidence" value="ECO:0007669"/>
    <property type="project" value="UniProtKB-ARBA"/>
</dbReference>
<dbReference type="SUPFAM" id="SSF102114">
    <property type="entry name" value="Radical SAM enzymes"/>
    <property type="match status" value="1"/>
</dbReference>
<reference evidence="10 11" key="1">
    <citation type="journal article" date="2016" name="Nat. Commun.">
        <title>Thousands of microbial genomes shed light on interconnected biogeochemical processes in an aquifer system.</title>
        <authorList>
            <person name="Anantharaman K."/>
            <person name="Brown C.T."/>
            <person name="Hug L.A."/>
            <person name="Sharon I."/>
            <person name="Castelle C.J."/>
            <person name="Probst A.J."/>
            <person name="Thomas B.C."/>
            <person name="Singh A."/>
            <person name="Wilkins M.J."/>
            <person name="Karaoz U."/>
            <person name="Brodie E.L."/>
            <person name="Williams K.H."/>
            <person name="Hubbard S.S."/>
            <person name="Banfield J.F."/>
        </authorList>
    </citation>
    <scope>NUCLEOTIDE SEQUENCE [LARGE SCALE GENOMIC DNA]</scope>
</reference>
<keyword evidence="7" id="KW-0411">Iron-sulfur</keyword>
<dbReference type="SMART" id="SM00729">
    <property type="entry name" value="Elp3"/>
    <property type="match status" value="1"/>
</dbReference>
<name>A0A1F5S279_9BACT</name>
<comment type="cofactor">
    <cofactor evidence="8">
        <name>[2Fe-2S] cluster</name>
        <dbReference type="ChEBI" id="CHEBI:190135"/>
    </cofactor>
</comment>
<protein>
    <submittedName>
        <fullName evidence="10">[FeFe] hydrogenase H-cluster radical SAM maturase HydE</fullName>
    </submittedName>
</protein>
<dbReference type="PANTHER" id="PTHR43726:SF1">
    <property type="entry name" value="BIOTIN SYNTHASE"/>
    <property type="match status" value="1"/>
</dbReference>
<evidence type="ECO:0000256" key="2">
    <source>
        <dbReference type="ARBA" id="ARBA00006018"/>
    </source>
</evidence>
<evidence type="ECO:0000256" key="5">
    <source>
        <dbReference type="ARBA" id="ARBA00022723"/>
    </source>
</evidence>
<evidence type="ECO:0000256" key="8">
    <source>
        <dbReference type="ARBA" id="ARBA00034078"/>
    </source>
</evidence>
<evidence type="ECO:0000256" key="3">
    <source>
        <dbReference type="ARBA" id="ARBA00022485"/>
    </source>
</evidence>
<keyword evidence="6" id="KW-0408">Iron</keyword>
<keyword evidence="3" id="KW-0004">4Fe-4S</keyword>
<comment type="cofactor">
    <cofactor evidence="1">
        <name>[4Fe-4S] cluster</name>
        <dbReference type="ChEBI" id="CHEBI:49883"/>
    </cofactor>
</comment>
<dbReference type="SUPFAM" id="SSF159127">
    <property type="entry name" value="HupF/HypC-like"/>
    <property type="match status" value="1"/>
</dbReference>
<evidence type="ECO:0000256" key="4">
    <source>
        <dbReference type="ARBA" id="ARBA00022691"/>
    </source>
</evidence>
<dbReference type="GO" id="GO:0016740">
    <property type="term" value="F:transferase activity"/>
    <property type="evidence" value="ECO:0007669"/>
    <property type="project" value="TreeGrafter"/>
</dbReference>
<proteinExistence type="inferred from homology"/>
<sequence length="423" mass="48021">MCLTIPGQVVEIDDQKALIKTFNGKRQVNIELLSSVKVGDWLLASTDLAVKKIKVKDAKEILELLRGKKLTDTKNVSSKFKEILKNAQIKNLTKEEIIYLLKTEGQEKEALFSEADAICKENLKDFICLHAIIEFSNHCVNNCLYCGLRSENKTIKRYRMSVSEIVKVASDAVDKIGYKMVVLQSGVDKEYTDEMLVEVIRKIKLKSRCFIFVSVGERSVDCYKKMKKAGASGVLFRFETSNKKLYNSLHPENTLKGGLKNRLTLLREIKKMGYYISSGSMIGLPGQTIGDLAEDILMTKKLGVGMVSMGPFIPCDNTPLKDMEHGDVELSLKMIAVSRLVMPKARIPITTALETLDPLNTRKRGLQGGANSLMFNLTPAEYRRKYKIYPNKFYGRDKDLEDFALYKGKESWEMLEREFKKYL</sequence>
<dbReference type="InterPro" id="IPR001109">
    <property type="entry name" value="Hydrogenase_HupF/HypC"/>
</dbReference>
<dbReference type="GO" id="GO:0051539">
    <property type="term" value="F:4 iron, 4 sulfur cluster binding"/>
    <property type="evidence" value="ECO:0007669"/>
    <property type="project" value="UniProtKB-KW"/>
</dbReference>
<evidence type="ECO:0000256" key="6">
    <source>
        <dbReference type="ARBA" id="ARBA00023004"/>
    </source>
</evidence>
<dbReference type="GO" id="GO:0046872">
    <property type="term" value="F:metal ion binding"/>
    <property type="evidence" value="ECO:0007669"/>
    <property type="project" value="UniProtKB-KW"/>
</dbReference>
<dbReference type="CDD" id="cd01335">
    <property type="entry name" value="Radical_SAM"/>
    <property type="match status" value="1"/>
</dbReference>
<dbReference type="AlphaFoldDB" id="A0A1F5S279"/>
<dbReference type="PRINTS" id="PR00445">
    <property type="entry name" value="HUPFHYPC"/>
</dbReference>
<dbReference type="Pfam" id="PF01455">
    <property type="entry name" value="HupF_HypC"/>
    <property type="match status" value="1"/>
</dbReference>
<dbReference type="Gene3D" id="3.20.20.70">
    <property type="entry name" value="Aldolase class I"/>
    <property type="match status" value="1"/>
</dbReference>
<dbReference type="NCBIfam" id="TIGR00074">
    <property type="entry name" value="hypC_hupF"/>
    <property type="match status" value="1"/>
</dbReference>
<evidence type="ECO:0000259" key="9">
    <source>
        <dbReference type="PROSITE" id="PS51918"/>
    </source>
</evidence>
<keyword evidence="4" id="KW-0949">S-adenosyl-L-methionine</keyword>
<evidence type="ECO:0000313" key="11">
    <source>
        <dbReference type="Proteomes" id="UP000177407"/>
    </source>
</evidence>
<evidence type="ECO:0000313" key="10">
    <source>
        <dbReference type="EMBL" id="OGF20746.1"/>
    </source>
</evidence>
<comment type="caution">
    <text evidence="10">The sequence shown here is derived from an EMBL/GenBank/DDBJ whole genome shotgun (WGS) entry which is preliminary data.</text>
</comment>
<dbReference type="GO" id="GO:0044272">
    <property type="term" value="P:sulfur compound biosynthetic process"/>
    <property type="evidence" value="ECO:0007669"/>
    <property type="project" value="UniProtKB-ARBA"/>
</dbReference>
<organism evidence="10 11">
    <name type="scientific">Candidatus Falkowbacteria bacterium RIFOXYA2_FULL_38_12</name>
    <dbReference type="NCBI Taxonomy" id="1797993"/>
    <lineage>
        <taxon>Bacteria</taxon>
        <taxon>Candidatus Falkowiibacteriota</taxon>
    </lineage>
</organism>
<dbReference type="SFLD" id="SFLDS00029">
    <property type="entry name" value="Radical_SAM"/>
    <property type="match status" value="1"/>
</dbReference>
<dbReference type="NCBIfam" id="TIGR03956">
    <property type="entry name" value="rSAM_HydE"/>
    <property type="match status" value="1"/>
</dbReference>
<dbReference type="EMBL" id="MFGA01000020">
    <property type="protein sequence ID" value="OGF20746.1"/>
    <property type="molecule type" value="Genomic_DNA"/>
</dbReference>
<dbReference type="Pfam" id="PF04055">
    <property type="entry name" value="Radical_SAM"/>
    <property type="match status" value="1"/>
</dbReference>
<gene>
    <name evidence="10" type="ORF">A2257_03160</name>
</gene>
<comment type="similarity">
    <text evidence="2">Belongs to the HupF/HypC family.</text>
</comment>